<evidence type="ECO:0000256" key="9">
    <source>
        <dbReference type="ARBA" id="ARBA00023136"/>
    </source>
</evidence>
<evidence type="ECO:0000313" key="17">
    <source>
        <dbReference type="Proteomes" id="UP000324091"/>
    </source>
</evidence>
<gene>
    <name evidence="16" type="ORF">D4764_14G0009670</name>
</gene>
<keyword evidence="9 14" id="KW-0472">Membrane</keyword>
<sequence length="877" mass="98045">MTKTAFILDMIFPLNAVSHQGYGGKRHSQIANCCLQLLLGLVLHLTLSSCQRVDLKHPIVSTVYGKVRGIRRELNNEILAPVEQYLGVPYATAPIGERRFQPPEAPGSWQEIRNATQFASVCPQNVHGVLPEIMLPVWFTDNLDAAATFVQNQSEDCLYLNIYVPTEDGPSGLYRFLPCHLVKLCVQHFSSSHYIRDRRKKPVMLFIHGGSFMEGSGNMFDGGVLAAYGNVIVVTMNYRLGVLGFLSTGDQSAKGNYGLLDQIQALRWLKENIGHFGGDPERITIFGSGAGAACVNLLILSHHSEGLFQRAIAQSGSALSSWAVNYQPVMYTKILAKKVGCSLGDMAELVECLRRKTFRELVDQDIQPARYHIAFGPVVDGDVVPDDPEILMQQGEFLNYDMLLGVNQGEGLKFVDDSEGEDGISAASFDYTISNFVDNLYGYPDAKDILRETIKFMYTDWADRDNSDMRRKTLLALFTDHQWVAPAVATAKLHAEFQSPVFFYTFHHHCQTEARPEWADAAHGDEIPYVFGIPMMGATELFPCNFSKNDVMLSAVVMTYWTNFAKTGDPNLPVPQDTTFIHTKPNRFEEVIWTKFSSKDKQYLHIGLKPRVRDNYRANKVAFWLELVPHLHGLHKVISPITTNLPPVGTNRWKGQQTPGTRPTRNPVISTYPPDPEPEDSERPTYLPFPRKTRDYSTELSVTVAVGASLLFLNVLAFAALYYKRDKRHELMQRRHRRLSPQRGTTMGMGVGMGVVGAPPHNDLALSQEEELMSLQIKQQRVELEHGTPLPSRGVHGDLEPLRPPVCPPDYTLALRRAPEDVPLMTANTITMIPSTISGMQSLHPFNTYPPVPTPSTTPVPSHSNNALPHQHSTTRV</sequence>
<reference evidence="16 17" key="1">
    <citation type="submission" date="2019-04" db="EMBL/GenBank/DDBJ databases">
        <title>Chromosome genome assembly for Takifugu flavidus.</title>
        <authorList>
            <person name="Xiao S."/>
        </authorList>
    </citation>
    <scope>NUCLEOTIDE SEQUENCE [LARGE SCALE GENOMIC DNA]</scope>
    <source>
        <strain evidence="16">HTHZ2018</strain>
        <tissue evidence="16">Muscle</tissue>
    </source>
</reference>
<evidence type="ECO:0000256" key="8">
    <source>
        <dbReference type="ARBA" id="ARBA00023018"/>
    </source>
</evidence>
<evidence type="ECO:0000256" key="5">
    <source>
        <dbReference type="ARBA" id="ARBA00022729"/>
    </source>
</evidence>
<evidence type="ECO:0000256" key="6">
    <source>
        <dbReference type="ARBA" id="ARBA00022889"/>
    </source>
</evidence>
<evidence type="ECO:0000256" key="10">
    <source>
        <dbReference type="ARBA" id="ARBA00023157"/>
    </source>
</evidence>
<comment type="subcellular location">
    <subcellularLocation>
        <location evidence="1">Cell membrane</location>
        <topology evidence="1">Single-pass type I membrane protein</topology>
    </subcellularLocation>
    <subcellularLocation>
        <location evidence="12">Synapse</location>
    </subcellularLocation>
</comment>
<feature type="domain" description="Carboxylesterase type B" evidence="15">
    <location>
        <begin position="57"/>
        <end position="624"/>
    </location>
</feature>
<accession>A0A5C6P585</accession>
<evidence type="ECO:0000256" key="1">
    <source>
        <dbReference type="ARBA" id="ARBA00004251"/>
    </source>
</evidence>
<dbReference type="PANTHER" id="PTHR43903">
    <property type="entry name" value="NEUROLIGIN"/>
    <property type="match status" value="1"/>
</dbReference>
<feature type="compositionally biased region" description="Polar residues" evidence="13">
    <location>
        <begin position="863"/>
        <end position="877"/>
    </location>
</feature>
<dbReference type="Pfam" id="PF00135">
    <property type="entry name" value="COesterase"/>
    <property type="match status" value="1"/>
</dbReference>
<keyword evidence="4 14" id="KW-0812">Transmembrane</keyword>
<dbReference type="GO" id="GO:0045202">
    <property type="term" value="C:synapse"/>
    <property type="evidence" value="ECO:0007669"/>
    <property type="project" value="UniProtKB-SubCell"/>
</dbReference>
<dbReference type="InterPro" id="IPR019819">
    <property type="entry name" value="Carboxylesterase_B_CS"/>
</dbReference>
<comment type="caution">
    <text evidence="16">The sequence shown here is derived from an EMBL/GenBank/DDBJ whole genome shotgun (WGS) entry which is preliminary data.</text>
</comment>
<evidence type="ECO:0000256" key="12">
    <source>
        <dbReference type="ARBA" id="ARBA00034103"/>
    </source>
</evidence>
<dbReference type="PRINTS" id="PR01090">
    <property type="entry name" value="NEUROLIGIN"/>
</dbReference>
<organism evidence="16 17">
    <name type="scientific">Takifugu flavidus</name>
    <name type="common">sansaifugu</name>
    <dbReference type="NCBI Taxonomy" id="433684"/>
    <lineage>
        <taxon>Eukaryota</taxon>
        <taxon>Metazoa</taxon>
        <taxon>Chordata</taxon>
        <taxon>Craniata</taxon>
        <taxon>Vertebrata</taxon>
        <taxon>Euteleostomi</taxon>
        <taxon>Actinopterygii</taxon>
        <taxon>Neopterygii</taxon>
        <taxon>Teleostei</taxon>
        <taxon>Neoteleostei</taxon>
        <taxon>Acanthomorphata</taxon>
        <taxon>Eupercaria</taxon>
        <taxon>Tetraodontiformes</taxon>
        <taxon>Tetradontoidea</taxon>
        <taxon>Tetraodontidae</taxon>
        <taxon>Takifugu</taxon>
    </lineage>
</organism>
<keyword evidence="11" id="KW-0325">Glycoprotein</keyword>
<feature type="region of interest" description="Disordered" evidence="13">
    <location>
        <begin position="648"/>
        <end position="685"/>
    </location>
</feature>
<keyword evidence="6" id="KW-0130">Cell adhesion</keyword>
<feature type="region of interest" description="Disordered" evidence="13">
    <location>
        <begin position="850"/>
        <end position="877"/>
    </location>
</feature>
<dbReference type="GO" id="GO:0007416">
    <property type="term" value="P:synapse assembly"/>
    <property type="evidence" value="ECO:0007669"/>
    <property type="project" value="UniProtKB-ARBA"/>
</dbReference>
<evidence type="ECO:0000256" key="2">
    <source>
        <dbReference type="ARBA" id="ARBA00005964"/>
    </source>
</evidence>
<proteinExistence type="inferred from homology"/>
<dbReference type="GO" id="GO:0007155">
    <property type="term" value="P:cell adhesion"/>
    <property type="evidence" value="ECO:0007669"/>
    <property type="project" value="UniProtKB-KW"/>
</dbReference>
<dbReference type="SUPFAM" id="SSF53474">
    <property type="entry name" value="alpha/beta-Hydrolases"/>
    <property type="match status" value="1"/>
</dbReference>
<dbReference type="AlphaFoldDB" id="A0A5C6P585"/>
<feature type="transmembrane region" description="Helical" evidence="14">
    <location>
        <begin position="700"/>
        <end position="723"/>
    </location>
</feature>
<dbReference type="EMBL" id="RHFK02000006">
    <property type="protein sequence ID" value="TWW74964.1"/>
    <property type="molecule type" value="Genomic_DNA"/>
</dbReference>
<evidence type="ECO:0000256" key="14">
    <source>
        <dbReference type="SAM" id="Phobius"/>
    </source>
</evidence>
<keyword evidence="5" id="KW-0732">Signal</keyword>
<dbReference type="InterPro" id="IPR000460">
    <property type="entry name" value="Nlgn"/>
</dbReference>
<evidence type="ECO:0000256" key="11">
    <source>
        <dbReference type="ARBA" id="ARBA00023180"/>
    </source>
</evidence>
<dbReference type="FunFam" id="3.40.50.1820:FF:000001">
    <property type="entry name" value="Neuroligin 3 isoform"/>
    <property type="match status" value="1"/>
</dbReference>
<protein>
    <submittedName>
        <fullName evidence="16">Neuroligin-2</fullName>
    </submittedName>
</protein>
<keyword evidence="3" id="KW-1003">Cell membrane</keyword>
<dbReference type="InterPro" id="IPR051093">
    <property type="entry name" value="Neuroligin/BSAL"/>
</dbReference>
<evidence type="ECO:0000256" key="4">
    <source>
        <dbReference type="ARBA" id="ARBA00022692"/>
    </source>
</evidence>
<dbReference type="GO" id="GO:0042043">
    <property type="term" value="F:neurexin family protein binding"/>
    <property type="evidence" value="ECO:0007669"/>
    <property type="project" value="InterPro"/>
</dbReference>
<keyword evidence="7 14" id="KW-1133">Transmembrane helix</keyword>
<keyword evidence="8" id="KW-0770">Synapse</keyword>
<evidence type="ECO:0000259" key="15">
    <source>
        <dbReference type="Pfam" id="PF00135"/>
    </source>
</evidence>
<dbReference type="InterPro" id="IPR029058">
    <property type="entry name" value="AB_hydrolase_fold"/>
</dbReference>
<evidence type="ECO:0000256" key="3">
    <source>
        <dbReference type="ARBA" id="ARBA00022475"/>
    </source>
</evidence>
<dbReference type="GO" id="GO:0005886">
    <property type="term" value="C:plasma membrane"/>
    <property type="evidence" value="ECO:0007669"/>
    <property type="project" value="UniProtKB-SubCell"/>
</dbReference>
<dbReference type="PROSITE" id="PS00941">
    <property type="entry name" value="CARBOXYLESTERASE_B_2"/>
    <property type="match status" value="1"/>
</dbReference>
<name>A0A5C6P585_9TELE</name>
<evidence type="ECO:0000313" key="16">
    <source>
        <dbReference type="EMBL" id="TWW74964.1"/>
    </source>
</evidence>
<dbReference type="Proteomes" id="UP000324091">
    <property type="component" value="Chromosome 14"/>
</dbReference>
<dbReference type="Gene3D" id="3.40.50.1820">
    <property type="entry name" value="alpha/beta hydrolase"/>
    <property type="match status" value="1"/>
</dbReference>
<evidence type="ECO:0000256" key="7">
    <source>
        <dbReference type="ARBA" id="ARBA00022989"/>
    </source>
</evidence>
<keyword evidence="10" id="KW-1015">Disulfide bond</keyword>
<evidence type="ECO:0000256" key="13">
    <source>
        <dbReference type="SAM" id="MobiDB-lite"/>
    </source>
</evidence>
<dbReference type="InterPro" id="IPR002018">
    <property type="entry name" value="CarbesteraseB"/>
</dbReference>
<feature type="compositionally biased region" description="Polar residues" evidence="13">
    <location>
        <begin position="653"/>
        <end position="669"/>
    </location>
</feature>
<keyword evidence="17" id="KW-1185">Reference proteome</keyword>
<comment type="similarity">
    <text evidence="2">Belongs to the type-B carboxylesterase/lipase family.</text>
</comment>